<dbReference type="Gene3D" id="1.10.3210.10">
    <property type="entry name" value="Hypothetical protein af1432"/>
    <property type="match status" value="1"/>
</dbReference>
<proteinExistence type="predicted"/>
<dbReference type="InterPro" id="IPR003607">
    <property type="entry name" value="HD/PDEase_dom"/>
</dbReference>
<dbReference type="SUPFAM" id="SSF109604">
    <property type="entry name" value="HD-domain/PDEase-like"/>
    <property type="match status" value="1"/>
</dbReference>
<dbReference type="RefSeq" id="WP_008870449.1">
    <property type="nucleotide sequence ID" value="NZ_ACJN02000002.1"/>
</dbReference>
<evidence type="ECO:0008006" key="3">
    <source>
        <dbReference type="Google" id="ProtNLM"/>
    </source>
</evidence>
<organism evidence="1 2">
    <name type="scientific">Desulfonatronospira thiodismutans ASO3-1</name>
    <dbReference type="NCBI Taxonomy" id="555779"/>
    <lineage>
        <taxon>Bacteria</taxon>
        <taxon>Pseudomonadati</taxon>
        <taxon>Thermodesulfobacteriota</taxon>
        <taxon>Desulfovibrionia</taxon>
        <taxon>Desulfovibrionales</taxon>
        <taxon>Desulfonatronovibrionaceae</taxon>
        <taxon>Desulfonatronospira</taxon>
    </lineage>
</organism>
<dbReference type="EMBL" id="ACJN02000002">
    <property type="protein sequence ID" value="EFI35135.1"/>
    <property type="molecule type" value="Genomic_DNA"/>
</dbReference>
<dbReference type="OrthoDB" id="5448782at2"/>
<gene>
    <name evidence="1" type="ORF">Dthio_PD2530</name>
</gene>
<sequence>MLEELKSVQEQARVMAGKYSLGFYTRYSREHARSKEIFFSHPLIQRLREDVVPFLNDGFGHGIEHCKKVSIDAGTLALIETRSWLDVKAGKRITLLAQMAGLLHDISRHERDHARKGAEFSRIILQYYPLGPEELDGLAFAVRNHEAFREVLEPADQRQAVLSDVLYDADKFRWGPDNFVTTLWEICSCEEWSLEDIIDRFPKGLSYIEKVQETFRTSTGRLYGPEFIQCGLEMGRALYRNLRDQYSDSLEHNLLRD</sequence>
<keyword evidence="2" id="KW-1185">Reference proteome</keyword>
<accession>D6SQV9</accession>
<reference evidence="1" key="1">
    <citation type="submission" date="2010-05" db="EMBL/GenBank/DDBJ databases">
        <title>The draft genome of Desulfonatronospira thiodismutans ASO3-1.</title>
        <authorList>
            <consortium name="US DOE Joint Genome Institute (JGI-PGF)"/>
            <person name="Lucas S."/>
            <person name="Copeland A."/>
            <person name="Lapidus A."/>
            <person name="Cheng J.-F."/>
            <person name="Bruce D."/>
            <person name="Goodwin L."/>
            <person name="Pitluck S."/>
            <person name="Chertkov O."/>
            <person name="Brettin T."/>
            <person name="Detter J.C."/>
            <person name="Han C."/>
            <person name="Land M.L."/>
            <person name="Hauser L."/>
            <person name="Kyrpides N."/>
            <person name="Mikhailova N."/>
            <person name="Muyzer G."/>
            <person name="Woyke T."/>
        </authorList>
    </citation>
    <scope>NUCLEOTIDE SEQUENCE [LARGE SCALE GENOMIC DNA]</scope>
    <source>
        <strain evidence="1">ASO3-1</strain>
    </source>
</reference>
<dbReference type="eggNOG" id="COG1418">
    <property type="taxonomic scope" value="Bacteria"/>
</dbReference>
<protein>
    <recommendedName>
        <fullName evidence="3">HD domain-containing protein</fullName>
    </recommendedName>
</protein>
<evidence type="ECO:0000313" key="1">
    <source>
        <dbReference type="EMBL" id="EFI35135.1"/>
    </source>
</evidence>
<name>D6SQV9_9BACT</name>
<dbReference type="Proteomes" id="UP000005496">
    <property type="component" value="Unassembled WGS sequence"/>
</dbReference>
<comment type="caution">
    <text evidence="1">The sequence shown here is derived from an EMBL/GenBank/DDBJ whole genome shotgun (WGS) entry which is preliminary data.</text>
</comment>
<evidence type="ECO:0000313" key="2">
    <source>
        <dbReference type="Proteomes" id="UP000005496"/>
    </source>
</evidence>
<dbReference type="AlphaFoldDB" id="D6SQV9"/>
<dbReference type="CDD" id="cd00077">
    <property type="entry name" value="HDc"/>
    <property type="match status" value="1"/>
</dbReference>